<evidence type="ECO:0008006" key="5">
    <source>
        <dbReference type="Google" id="ProtNLM"/>
    </source>
</evidence>
<evidence type="ECO:0000256" key="1">
    <source>
        <dbReference type="ARBA" id="ARBA00005679"/>
    </source>
</evidence>
<accession>A0AAE1IQ63</accession>
<organism evidence="3 4">
    <name type="scientific">Acacia crassicarpa</name>
    <name type="common">northern wattle</name>
    <dbReference type="NCBI Taxonomy" id="499986"/>
    <lineage>
        <taxon>Eukaryota</taxon>
        <taxon>Viridiplantae</taxon>
        <taxon>Streptophyta</taxon>
        <taxon>Embryophyta</taxon>
        <taxon>Tracheophyta</taxon>
        <taxon>Spermatophyta</taxon>
        <taxon>Magnoliopsida</taxon>
        <taxon>eudicotyledons</taxon>
        <taxon>Gunneridae</taxon>
        <taxon>Pentapetalae</taxon>
        <taxon>rosids</taxon>
        <taxon>fabids</taxon>
        <taxon>Fabales</taxon>
        <taxon>Fabaceae</taxon>
        <taxon>Caesalpinioideae</taxon>
        <taxon>mimosoid clade</taxon>
        <taxon>Acacieae</taxon>
        <taxon>Acacia</taxon>
    </lineage>
</organism>
<reference evidence="3" key="1">
    <citation type="submission" date="2023-10" db="EMBL/GenBank/DDBJ databases">
        <title>Chromosome-level genome of the transformable northern wattle, Acacia crassicarpa.</title>
        <authorList>
            <person name="Massaro I."/>
            <person name="Sinha N.R."/>
            <person name="Poethig S."/>
            <person name="Leichty A.R."/>
        </authorList>
    </citation>
    <scope>NUCLEOTIDE SEQUENCE</scope>
    <source>
        <strain evidence="3">Acra3RX</strain>
        <tissue evidence="3">Leaf</tissue>
    </source>
</reference>
<comment type="similarity">
    <text evidence="1">Belongs to the GILT family.</text>
</comment>
<dbReference type="PANTHER" id="PTHR13234:SF48">
    <property type="entry name" value="GAMMA INTERFERON RESPONSIVE LYSOSOMAL THIOL (GILT) REDUCTASE FAMILY PROTEIN"/>
    <property type="match status" value="1"/>
</dbReference>
<gene>
    <name evidence="3" type="ORF">QN277_010670</name>
</gene>
<dbReference type="InterPro" id="IPR004911">
    <property type="entry name" value="Interferon-induced_GILT"/>
</dbReference>
<comment type="caution">
    <text evidence="3">The sequence shown here is derived from an EMBL/GenBank/DDBJ whole genome shotgun (WGS) entry which is preliminary data.</text>
</comment>
<dbReference type="Pfam" id="PF03227">
    <property type="entry name" value="GILT"/>
    <property type="match status" value="1"/>
</dbReference>
<keyword evidence="2" id="KW-0325">Glycoprotein</keyword>
<dbReference type="Proteomes" id="UP001293593">
    <property type="component" value="Unassembled WGS sequence"/>
</dbReference>
<name>A0AAE1IQ63_9FABA</name>
<evidence type="ECO:0000313" key="3">
    <source>
        <dbReference type="EMBL" id="KAK4253349.1"/>
    </source>
</evidence>
<dbReference type="PANTHER" id="PTHR13234">
    <property type="entry name" value="GAMMA-INTERFERON INDUCIBLE LYSOSOMAL THIOL REDUCTASE GILT"/>
    <property type="match status" value="1"/>
</dbReference>
<protein>
    <recommendedName>
        <fullName evidence="5">Gamma-interferon-inducible lysosomal thiol reductase</fullName>
    </recommendedName>
</protein>
<evidence type="ECO:0000313" key="4">
    <source>
        <dbReference type="Proteomes" id="UP001293593"/>
    </source>
</evidence>
<evidence type="ECO:0000256" key="2">
    <source>
        <dbReference type="ARBA" id="ARBA00023180"/>
    </source>
</evidence>
<dbReference type="EMBL" id="JAWXYG010000016">
    <property type="protein sequence ID" value="KAK4253349.1"/>
    <property type="molecule type" value="Genomic_DNA"/>
</dbReference>
<dbReference type="AlphaFoldDB" id="A0AAE1IQ63"/>
<dbReference type="GO" id="GO:0016671">
    <property type="term" value="F:oxidoreductase activity, acting on a sulfur group of donors, disulfide as acceptor"/>
    <property type="evidence" value="ECO:0007669"/>
    <property type="project" value="InterPro"/>
</dbReference>
<proteinExistence type="inferred from homology"/>
<keyword evidence="4" id="KW-1185">Reference proteome</keyword>
<sequence length="272" mass="30439">MKMQNPSSSSSCSPRSFFFIIFFFLLLSLLLLLLLLVAHSSSSYSSSSSSSSSSHGGDHLEAEKVTMSVYYETLCPYCEEFIVNHVVTIFQTGLISIVDLRMIPWGNAFLKPDGSFVCQHGEEECLLNTVEACTIKIYPDVMEHFRLIHCVERVELEKMQNQWVNCFQMSGLDSSPIDCFSNGTGSLIEQAYANQTAQLDPPLRFVPWVVVDNHSLQEDYPNFVNYICSAYKGNPKPDACLSLSSLTTDSNHYNNSFLPVCHASLPQNLTLP</sequence>